<dbReference type="RefSeq" id="WP_020275126.1">
    <property type="nucleotide sequence ID" value="NZ_KE354312.1"/>
</dbReference>
<dbReference type="PANTHER" id="PTHR11699">
    <property type="entry name" value="ALDEHYDE DEHYDROGENASE-RELATED"/>
    <property type="match status" value="1"/>
</dbReference>
<evidence type="ECO:0000313" key="5">
    <source>
        <dbReference type="Proteomes" id="UP000015001"/>
    </source>
</evidence>
<organism evidence="4 5">
    <name type="scientific">Streptomyces afghaniensis 772</name>
    <dbReference type="NCBI Taxonomy" id="1283301"/>
    <lineage>
        <taxon>Bacteria</taxon>
        <taxon>Bacillati</taxon>
        <taxon>Actinomycetota</taxon>
        <taxon>Actinomycetes</taxon>
        <taxon>Kitasatosporales</taxon>
        <taxon>Streptomycetaceae</taxon>
        <taxon>Streptomyces</taxon>
    </lineage>
</organism>
<dbReference type="HOGENOM" id="CLU_005391_0_2_11"/>
<keyword evidence="2" id="KW-0560">Oxidoreductase</keyword>
<dbReference type="OrthoDB" id="6882680at2"/>
<accession>S4MM54</accession>
<comment type="similarity">
    <text evidence="1">Belongs to the aldehyde dehydrogenase family.</text>
</comment>
<dbReference type="Gene3D" id="3.40.309.10">
    <property type="entry name" value="Aldehyde Dehydrogenase, Chain A, domain 2"/>
    <property type="match status" value="1"/>
</dbReference>
<dbReference type="Pfam" id="PF00171">
    <property type="entry name" value="Aldedh"/>
    <property type="match status" value="1"/>
</dbReference>
<name>S4MM54_9ACTN</name>
<dbReference type="InterPro" id="IPR016163">
    <property type="entry name" value="Ald_DH_C"/>
</dbReference>
<keyword evidence="5" id="KW-1185">Reference proteome</keyword>
<dbReference type="InterPro" id="IPR016162">
    <property type="entry name" value="Ald_DH_N"/>
</dbReference>
<reference evidence="4 5" key="1">
    <citation type="submission" date="2013-02" db="EMBL/GenBank/DDBJ databases">
        <title>Draft Genome Sequence of Streptomyces afghaniensis, Which Produces Compounds of the Julimycin B-Complex.</title>
        <authorList>
            <person name="Gruening B.A."/>
            <person name="Praeg A."/>
            <person name="Erxleben A."/>
            <person name="Guenther S."/>
            <person name="Fiedler H.-P."/>
            <person name="Goodfellow M."/>
            <person name="Mueller M."/>
        </authorList>
    </citation>
    <scope>NUCLEOTIDE SEQUENCE [LARGE SCALE GENOMIC DNA]</scope>
    <source>
        <strain evidence="4 5">772</strain>
    </source>
</reference>
<comment type="caution">
    <text evidence="4">The sequence shown here is derived from an EMBL/GenBank/DDBJ whole genome shotgun (WGS) entry which is preliminary data.</text>
</comment>
<dbReference type="AlphaFoldDB" id="S4MM54"/>
<dbReference type="GO" id="GO:0016620">
    <property type="term" value="F:oxidoreductase activity, acting on the aldehyde or oxo group of donors, NAD or NADP as acceptor"/>
    <property type="evidence" value="ECO:0007669"/>
    <property type="project" value="InterPro"/>
</dbReference>
<dbReference type="Proteomes" id="UP000015001">
    <property type="component" value="Unassembled WGS sequence"/>
</dbReference>
<protein>
    <submittedName>
        <fullName evidence="4">Putative Betaine aldehyde dehydrogenase</fullName>
    </submittedName>
</protein>
<dbReference type="InterPro" id="IPR016161">
    <property type="entry name" value="Ald_DH/histidinol_DH"/>
</dbReference>
<dbReference type="FunFam" id="3.40.309.10:FF:000012">
    <property type="entry name" value="Betaine aldehyde dehydrogenase"/>
    <property type="match status" value="1"/>
</dbReference>
<gene>
    <name evidence="4" type="ORF">STAFG_6267</name>
</gene>
<evidence type="ECO:0000313" key="4">
    <source>
        <dbReference type="EMBL" id="EPJ36675.1"/>
    </source>
</evidence>
<proteinExistence type="inferred from homology"/>
<feature type="domain" description="Aldehyde dehydrogenase" evidence="3">
    <location>
        <begin position="13"/>
        <end position="479"/>
    </location>
</feature>
<evidence type="ECO:0000256" key="1">
    <source>
        <dbReference type="ARBA" id="ARBA00009986"/>
    </source>
</evidence>
<dbReference type="Gene3D" id="3.40.605.10">
    <property type="entry name" value="Aldehyde Dehydrogenase, Chain A, domain 1"/>
    <property type="match status" value="1"/>
</dbReference>
<dbReference type="SUPFAM" id="SSF53720">
    <property type="entry name" value="ALDH-like"/>
    <property type="match status" value="1"/>
</dbReference>
<dbReference type="PATRIC" id="fig|1283301.3.peg.6223"/>
<sequence length="483" mass="50760">MTARQALFVGGSWVEPDGGHYEVIDPATEQTVGWAPEASRYQVHAACAAAREAFGPWSATPVEERAAVLARAADIVRDRLVPYAELARAETGATTGTARAMQVGVAAARFRRYARVEPAEWAIPPQINEGGPMGRAGVMGALAVRQPVGVVTCITSYNNPWANPAGKIAPALAMGNTVVVKPAPQDPLSVYRMAEALEAAGVPPGVVNVVSGARTEVGEAAVDSPDVDMVSFTGSTAVGQHIAEVCGRGMKRQLMELGGKGAAVVLDDADIGSAVAGIGTTFSFYSGQICTAPTRVLAQRGIYDRLVGELAAYARRLKVGDPREPDTVVGPVISAAHRDRVESYVELGRKEGAVVVTGGDRPGLPTGFYVAPTLLADCTNDMRVAREEIFGPVVVVIPFEDEEEGVALANDTDYGLIDYVWSADVARAFRLARRLRAGGVGVNTVGRNMEAPFGGFKQSGVGRDVGSYALHAYSEVQAIVWPG</sequence>
<evidence type="ECO:0000256" key="2">
    <source>
        <dbReference type="ARBA" id="ARBA00023002"/>
    </source>
</evidence>
<dbReference type="InterPro" id="IPR015590">
    <property type="entry name" value="Aldehyde_DH_dom"/>
</dbReference>
<evidence type="ECO:0000259" key="3">
    <source>
        <dbReference type="Pfam" id="PF00171"/>
    </source>
</evidence>
<dbReference type="EMBL" id="AOPY01001547">
    <property type="protein sequence ID" value="EPJ36675.1"/>
    <property type="molecule type" value="Genomic_DNA"/>
</dbReference>